<sequence>MLRRILGHLLTTFQSTIIEQTIVHSSRRTNRAFLPAFH</sequence>
<evidence type="ECO:0000313" key="1">
    <source>
        <dbReference type="EMBL" id="EEE17249.1"/>
    </source>
</evidence>
<reference evidence="1 2" key="1">
    <citation type="submission" date="2009-01" db="EMBL/GenBank/DDBJ databases">
        <authorList>
            <person name="Madupu R."/>
            <person name="Sebastian Y."/>
            <person name="Durkin A.S."/>
            <person name="Torralba M."/>
            <person name="Methe B."/>
            <person name="Sutton G.G."/>
            <person name="Strausberg R.L."/>
            <person name="Nelson K.E."/>
        </authorList>
    </citation>
    <scope>NUCLEOTIDE SEQUENCE [LARGE SCALE GENOMIC DNA]</scope>
    <source>
        <strain evidence="1 2">ATCC 49626</strain>
    </source>
</reference>
<dbReference type="AlphaFoldDB" id="B9CMF9"/>
<gene>
    <name evidence="1" type="ORF">ATORI0001_1499</name>
</gene>
<organism evidence="1 2">
    <name type="scientific">Lancefieldella rimae (strain ATCC 49626 / DSM 7090 / CCUG 31168 / NBRC 15546 / VPI D140H-11A)</name>
    <name type="common">Atopobium rimae</name>
    <dbReference type="NCBI Taxonomy" id="553184"/>
    <lineage>
        <taxon>Bacteria</taxon>
        <taxon>Bacillati</taxon>
        <taxon>Actinomycetota</taxon>
        <taxon>Coriobacteriia</taxon>
        <taxon>Coriobacteriales</taxon>
        <taxon>Atopobiaceae</taxon>
        <taxon>Lancefieldella</taxon>
    </lineage>
</organism>
<evidence type="ECO:0000313" key="2">
    <source>
        <dbReference type="Proteomes" id="UP000004070"/>
    </source>
</evidence>
<comment type="caution">
    <text evidence="1">The sequence shown here is derived from an EMBL/GenBank/DDBJ whole genome shotgun (WGS) entry which is preliminary data.</text>
</comment>
<dbReference type="EMBL" id="ACFE01000002">
    <property type="protein sequence ID" value="EEE17249.1"/>
    <property type="molecule type" value="Genomic_DNA"/>
</dbReference>
<proteinExistence type="predicted"/>
<accession>B9CMF9</accession>
<protein>
    <submittedName>
        <fullName evidence="1">Uncharacterized protein</fullName>
    </submittedName>
</protein>
<name>B9CMF9_LANR4</name>
<dbReference type="Proteomes" id="UP000004070">
    <property type="component" value="Unassembled WGS sequence"/>
</dbReference>